<dbReference type="AlphaFoldDB" id="A0A4P9VHA2"/>
<keyword evidence="1" id="KW-0472">Membrane</keyword>
<evidence type="ECO:0000313" key="3">
    <source>
        <dbReference type="Proteomes" id="UP000257039"/>
    </source>
</evidence>
<evidence type="ECO:0000313" key="2">
    <source>
        <dbReference type="EMBL" id="RDH42538.1"/>
    </source>
</evidence>
<name>A0A4P9VHA2_9GAMM</name>
<protein>
    <recommendedName>
        <fullName evidence="4">DUF2125 domain-containing protein</fullName>
    </recommendedName>
</protein>
<feature type="transmembrane region" description="Helical" evidence="1">
    <location>
        <begin position="7"/>
        <end position="25"/>
    </location>
</feature>
<proteinExistence type="predicted"/>
<accession>A0A4P9VHA2</accession>
<dbReference type="RefSeq" id="WP_094786027.1">
    <property type="nucleotide sequence ID" value="NZ_JAEVHG010000006.1"/>
</dbReference>
<organism evidence="2 3">
    <name type="scientific">Zooshikella ganghwensis</name>
    <dbReference type="NCBI Taxonomy" id="202772"/>
    <lineage>
        <taxon>Bacteria</taxon>
        <taxon>Pseudomonadati</taxon>
        <taxon>Pseudomonadota</taxon>
        <taxon>Gammaproteobacteria</taxon>
        <taxon>Oceanospirillales</taxon>
        <taxon>Zooshikellaceae</taxon>
        <taxon>Zooshikella</taxon>
    </lineage>
</organism>
<dbReference type="EMBL" id="NDXW01000001">
    <property type="protein sequence ID" value="RDH42538.1"/>
    <property type="molecule type" value="Genomic_DNA"/>
</dbReference>
<keyword evidence="1" id="KW-1133">Transmembrane helix</keyword>
<reference evidence="2 3" key="1">
    <citation type="submission" date="2017-04" db="EMBL/GenBank/DDBJ databases">
        <title>Draft genome sequence of Zooshikella ganghwensis VG4 isolated from Red Sea sediments.</title>
        <authorList>
            <person name="Rehman Z."/>
            <person name="Alam I."/>
            <person name="Kamau A."/>
            <person name="Bajic V."/>
            <person name="Leiknes T."/>
        </authorList>
    </citation>
    <scope>NUCLEOTIDE SEQUENCE [LARGE SCALE GENOMIC DNA]</scope>
    <source>
        <strain evidence="2 3">VG4</strain>
    </source>
</reference>
<keyword evidence="3" id="KW-1185">Reference proteome</keyword>
<sequence>MNRLVKFTVVTVTVLSFILGGWFYLQVSAEKRLMAQLEKLQLLDDFKYDHVFYNPLTQTMTLFSPTISYEVKGKPLTIRVDSVSTTLATIQEPEDWYVGTLVIEGYNVDLINHLNLLFPTDHPARDTITTLIAIGYQHHPASLAVDWEYTPELDSVDIHSQLKIDSVGLLVSDITLDRLRLARKELQQIGISILSGNSKLSYDLSNQQLGSLRVQQLDLQFEDSGLLSRIKEWHKLTLPLSPDTEPTSLINQVQNNYWLQDLQNQGLSKAVAQEWIDSFSNFVETTGILKIKTQIERPVSLRTLSKQHSWQNITTMLNLSIES</sequence>
<evidence type="ECO:0008006" key="4">
    <source>
        <dbReference type="Google" id="ProtNLM"/>
    </source>
</evidence>
<comment type="caution">
    <text evidence="2">The sequence shown here is derived from an EMBL/GenBank/DDBJ whole genome shotgun (WGS) entry which is preliminary data.</text>
</comment>
<evidence type="ECO:0000256" key="1">
    <source>
        <dbReference type="SAM" id="Phobius"/>
    </source>
</evidence>
<keyword evidence="1" id="KW-0812">Transmembrane</keyword>
<gene>
    <name evidence="2" type="ORF">B9G39_03245</name>
</gene>
<dbReference type="Proteomes" id="UP000257039">
    <property type="component" value="Unassembled WGS sequence"/>
</dbReference>